<dbReference type="Pfam" id="PF13801">
    <property type="entry name" value="Metal_resist"/>
    <property type="match status" value="1"/>
</dbReference>
<dbReference type="AlphaFoldDB" id="A0A9X1K0R4"/>
<dbReference type="RefSeq" id="WP_219502331.1">
    <property type="nucleotide sequence ID" value="NZ_JAHXDN010000003.1"/>
</dbReference>
<name>A0A9X1K0R4_9RHOB</name>
<gene>
    <name evidence="2" type="ORF">KX928_11785</name>
</gene>
<dbReference type="InterPro" id="IPR025961">
    <property type="entry name" value="Metal_resist"/>
</dbReference>
<keyword evidence="1" id="KW-1133">Transmembrane helix</keyword>
<keyword evidence="3" id="KW-1185">Reference proteome</keyword>
<dbReference type="Proteomes" id="UP001138661">
    <property type="component" value="Unassembled WGS sequence"/>
</dbReference>
<proteinExistence type="predicted"/>
<protein>
    <submittedName>
        <fullName evidence="2">Periplasmic heavy metal sensor</fullName>
    </submittedName>
</protein>
<evidence type="ECO:0000313" key="3">
    <source>
        <dbReference type="Proteomes" id="UP001138661"/>
    </source>
</evidence>
<reference evidence="2" key="1">
    <citation type="submission" date="2021-07" db="EMBL/GenBank/DDBJ databases">
        <title>Roseobacter insulae sp. nov., isolated from a tidal flat.</title>
        <authorList>
            <person name="Park S."/>
            <person name="Yoon J.-H."/>
        </authorList>
    </citation>
    <scope>NUCLEOTIDE SEQUENCE</scope>
    <source>
        <strain evidence="2">YSTF-M11</strain>
    </source>
</reference>
<feature type="transmembrane region" description="Helical" evidence="1">
    <location>
        <begin position="17"/>
        <end position="40"/>
    </location>
</feature>
<keyword evidence="1" id="KW-0812">Transmembrane</keyword>
<dbReference type="EMBL" id="JAHXDN010000003">
    <property type="protein sequence ID" value="MBW4708464.1"/>
    <property type="molecule type" value="Genomic_DNA"/>
</dbReference>
<comment type="caution">
    <text evidence="2">The sequence shown here is derived from an EMBL/GenBank/DDBJ whole genome shotgun (WGS) entry which is preliminary data.</text>
</comment>
<sequence length="164" mass="17811">MQTDTDRKPGASRRFKILLGVSLALNLAVAGLIVGTMIRHGEAGRAGFRTAGLGAYGLPYMIALPNREKRAVIRAVRQNGATGVPDRATRRALYSDVLTALRASPFNPEQLSAAVTRQATTSIAVQKSALEAWLRVVGQMTDAERAAYARDVQDVLRRGPRRRN</sequence>
<accession>A0A9X1K0R4</accession>
<keyword evidence="1" id="KW-0472">Membrane</keyword>
<organism evidence="2 3">
    <name type="scientific">Roseobacter insulae</name>
    <dbReference type="NCBI Taxonomy" id="2859783"/>
    <lineage>
        <taxon>Bacteria</taxon>
        <taxon>Pseudomonadati</taxon>
        <taxon>Pseudomonadota</taxon>
        <taxon>Alphaproteobacteria</taxon>
        <taxon>Rhodobacterales</taxon>
        <taxon>Roseobacteraceae</taxon>
        <taxon>Roseobacter</taxon>
    </lineage>
</organism>
<evidence type="ECO:0000313" key="2">
    <source>
        <dbReference type="EMBL" id="MBW4708464.1"/>
    </source>
</evidence>
<evidence type="ECO:0000256" key="1">
    <source>
        <dbReference type="SAM" id="Phobius"/>
    </source>
</evidence>